<protein>
    <submittedName>
        <fullName evidence="2">Uncharacterized protein</fullName>
    </submittedName>
</protein>
<keyword evidence="1" id="KW-1133">Transmembrane helix</keyword>
<evidence type="ECO:0000256" key="1">
    <source>
        <dbReference type="SAM" id="Phobius"/>
    </source>
</evidence>
<dbReference type="Proteomes" id="UP000779809">
    <property type="component" value="Unassembled WGS sequence"/>
</dbReference>
<dbReference type="AlphaFoldDB" id="A0A932A9D6"/>
<evidence type="ECO:0000313" key="3">
    <source>
        <dbReference type="Proteomes" id="UP000779809"/>
    </source>
</evidence>
<feature type="transmembrane region" description="Helical" evidence="1">
    <location>
        <begin position="141"/>
        <end position="161"/>
    </location>
</feature>
<sequence length="166" mass="17321">MNPSIVRRFVRMVPIFFVLVFASVVSAQEILPMSVVPNVVPGGGSKHKLFLTLGNRNIIGMDTLKIKVVTASGEANFATLETLNPSQWQTLSGDIADDDGVVVVEYVANDKPQKVSVRLGQPTAAVGAPGPISSTRGMPSAAWLAGAALLGAIVTLAGATIGRRGR</sequence>
<accession>A0A932A9D6</accession>
<comment type="caution">
    <text evidence="2">The sequence shown here is derived from an EMBL/GenBank/DDBJ whole genome shotgun (WGS) entry which is preliminary data.</text>
</comment>
<name>A0A932A9D6_9BACT</name>
<evidence type="ECO:0000313" key="2">
    <source>
        <dbReference type="EMBL" id="MBI2678466.1"/>
    </source>
</evidence>
<organism evidence="2 3">
    <name type="scientific">Candidatus Korobacter versatilis</name>
    <dbReference type="NCBI Taxonomy" id="658062"/>
    <lineage>
        <taxon>Bacteria</taxon>
        <taxon>Pseudomonadati</taxon>
        <taxon>Acidobacteriota</taxon>
        <taxon>Terriglobia</taxon>
        <taxon>Terriglobales</taxon>
        <taxon>Candidatus Korobacteraceae</taxon>
        <taxon>Candidatus Korobacter</taxon>
    </lineage>
</organism>
<keyword evidence="1" id="KW-0812">Transmembrane</keyword>
<keyword evidence="1" id="KW-0472">Membrane</keyword>
<reference evidence="2" key="1">
    <citation type="submission" date="2020-07" db="EMBL/GenBank/DDBJ databases">
        <title>Huge and variable diversity of episymbiotic CPR bacteria and DPANN archaea in groundwater ecosystems.</title>
        <authorList>
            <person name="He C.Y."/>
            <person name="Keren R."/>
            <person name="Whittaker M."/>
            <person name="Farag I.F."/>
            <person name="Doudna J."/>
            <person name="Cate J.H.D."/>
            <person name="Banfield J.F."/>
        </authorList>
    </citation>
    <scope>NUCLEOTIDE SEQUENCE</scope>
    <source>
        <strain evidence="2">NC_groundwater_580_Pr5_B-0.1um_64_19</strain>
    </source>
</reference>
<gene>
    <name evidence="2" type="ORF">HYX28_06765</name>
</gene>
<proteinExistence type="predicted"/>
<dbReference type="EMBL" id="JACPNR010000009">
    <property type="protein sequence ID" value="MBI2678466.1"/>
    <property type="molecule type" value="Genomic_DNA"/>
</dbReference>